<dbReference type="InterPro" id="IPR003593">
    <property type="entry name" value="AAA+_ATPase"/>
</dbReference>
<dbReference type="RefSeq" id="WP_006303788.1">
    <property type="nucleotide sequence ID" value="NZ_AEDQ01000016.1"/>
</dbReference>
<dbReference type="InterPro" id="IPR050238">
    <property type="entry name" value="DNA_Rep/Repair_Clamp_Loader"/>
</dbReference>
<feature type="domain" description="AAA+ ATPase" evidence="10">
    <location>
        <begin position="35"/>
        <end position="183"/>
    </location>
</feature>
<dbReference type="InterPro" id="IPR001270">
    <property type="entry name" value="ClpA/B"/>
</dbReference>
<feature type="compositionally biased region" description="Low complexity" evidence="9">
    <location>
        <begin position="450"/>
        <end position="468"/>
    </location>
</feature>
<dbReference type="InterPro" id="IPR012763">
    <property type="entry name" value="DNA_pol_III_sug/sutau_N"/>
</dbReference>
<dbReference type="PRINTS" id="PR00300">
    <property type="entry name" value="CLPPROTEASEA"/>
</dbReference>
<evidence type="ECO:0000256" key="3">
    <source>
        <dbReference type="ARBA" id="ARBA00022741"/>
    </source>
</evidence>
<gene>
    <name evidence="8 11" type="primary">dnaX</name>
    <name evidence="11" type="ORF">HMPREF9248_0423</name>
</gene>
<dbReference type="GO" id="GO:0003887">
    <property type="term" value="F:DNA-directed DNA polymerase activity"/>
    <property type="evidence" value="ECO:0007669"/>
    <property type="project" value="UniProtKB-EC"/>
</dbReference>
<comment type="subunit">
    <text evidence="8">DNA polymerase III contains a core (composed of alpha, epsilon and theta chains) that associates with a tau subunit. This core dimerizes to form the POLIII' complex. PolIII' associates with the gamma complex (composed of gamma, delta, delta', psi and chi chains) and with the beta chain to form the complete DNA polymerase III complex.</text>
</comment>
<keyword evidence="12" id="KW-1185">Reference proteome</keyword>
<evidence type="ECO:0000313" key="12">
    <source>
        <dbReference type="Proteomes" id="UP000004431"/>
    </source>
</evidence>
<feature type="compositionally biased region" description="Low complexity" evidence="9">
    <location>
        <begin position="391"/>
        <end position="434"/>
    </location>
</feature>
<comment type="caution">
    <text evidence="11">The sequence shown here is derived from an EMBL/GenBank/DDBJ whole genome shotgun (WGS) entry which is preliminary data.</text>
</comment>
<organism evidence="11 12">
    <name type="scientific">Fannyhessea vaginae PB189-T1-4</name>
    <dbReference type="NCBI Taxonomy" id="866774"/>
    <lineage>
        <taxon>Bacteria</taxon>
        <taxon>Bacillati</taxon>
        <taxon>Actinomycetota</taxon>
        <taxon>Coriobacteriia</taxon>
        <taxon>Coriobacteriales</taxon>
        <taxon>Atopobiaceae</taxon>
        <taxon>Fannyhessea</taxon>
    </lineage>
</organism>
<dbReference type="CDD" id="cd18137">
    <property type="entry name" value="HLD_clamp_pol_III_gamma_tau"/>
    <property type="match status" value="1"/>
</dbReference>
<evidence type="ECO:0000256" key="9">
    <source>
        <dbReference type="SAM" id="MobiDB-lite"/>
    </source>
</evidence>
<dbReference type="Gene3D" id="3.40.50.300">
    <property type="entry name" value="P-loop containing nucleotide triphosphate hydrolases"/>
    <property type="match status" value="1"/>
</dbReference>
<evidence type="ECO:0000259" key="10">
    <source>
        <dbReference type="SMART" id="SM00382"/>
    </source>
</evidence>
<dbReference type="Pfam" id="PF22608">
    <property type="entry name" value="DNAX_ATPase_lid"/>
    <property type="match status" value="1"/>
</dbReference>
<feature type="region of interest" description="Disordered" evidence="9">
    <location>
        <begin position="391"/>
        <end position="469"/>
    </location>
</feature>
<proteinExistence type="inferred from homology"/>
<keyword evidence="8 11" id="KW-0548">Nucleotidyltransferase</keyword>
<dbReference type="PANTHER" id="PTHR11669:SF0">
    <property type="entry name" value="PROTEIN STICHEL-LIKE 2"/>
    <property type="match status" value="1"/>
</dbReference>
<dbReference type="NCBIfam" id="NF004046">
    <property type="entry name" value="PRK05563.1"/>
    <property type="match status" value="1"/>
</dbReference>
<dbReference type="Proteomes" id="UP000004431">
    <property type="component" value="Unassembled WGS sequence"/>
</dbReference>
<feature type="compositionally biased region" description="Pro residues" evidence="9">
    <location>
        <begin position="435"/>
        <end position="449"/>
    </location>
</feature>
<feature type="compositionally biased region" description="Low complexity" evidence="9">
    <location>
        <begin position="597"/>
        <end position="637"/>
    </location>
</feature>
<sequence>MESLYTTYRPRTFTEVVGQQHVVATLTHAVTHNKIAHAYLFCGPRGTGKTTMARLLAKALTCTHTTNHLPCGACDACLQIARAQHPDVLELDAASRTGVDNVREEILNRVSYAPVVAPYKIFIIDEVHMLTTAAFNALLKTIEEPPAHVIFIMCTTEPQKIPETILSRVQRFDFHSVAANDMFEHLKHVCASEHIQATDDAIWAIVHHAQGGMRDALSSLEQVSVFGSGSIDAALVRTMFGETQDDALARLTCALLDARMADVFRCVCNFADTGEDLLRCARDLAAFLRDVYAWYLYATAAGGAGAAAATDAPLAGGLISSSRSADMLRDCSSHITSEEQALSLLSHLTDLILALKTADNRRLLFELFCCKMALEHKATLPGARPVASASAPAAAPRPARAPATRPVVAHAAAPAPAPAPAVSALPSRPAAQPAPAAPAMPTQPAPAAAPRPVAQSAPAAASQQSPQQRWEHILASMQQQNPATGALLLQSQLVSDDADTLVVKLPVGSAFTIKMLSDPATQAQLYAWTTPVFGKKRISFVESSAPAPVSKAAAAPQVAAVSPTPAPGSKPTPAPQPAPIPQPQPAPQPKPQPTPQPVQTSSMRASQAPTPAQQATKLQVEATAPTSATQTPQVQVSGVRAPSKKEEAILAMLTEVFGDNVRATITPAENGKQPAQTQQ</sequence>
<dbReference type="CDD" id="cd00009">
    <property type="entry name" value="AAA"/>
    <property type="match status" value="1"/>
</dbReference>
<reference evidence="11 12" key="1">
    <citation type="submission" date="2010-08" db="EMBL/GenBank/DDBJ databases">
        <authorList>
            <person name="Durkin A.S."/>
            <person name="Madupu R."/>
            <person name="Torralba M."/>
            <person name="Gillis M."/>
            <person name="Methe B."/>
            <person name="Sutton G."/>
            <person name="Nelson K.E."/>
        </authorList>
    </citation>
    <scope>NUCLEOTIDE SEQUENCE [LARGE SCALE GENOMIC DNA]</scope>
    <source>
        <strain evidence="11 12">PB189-T1-4</strain>
    </source>
</reference>
<evidence type="ECO:0000256" key="5">
    <source>
        <dbReference type="ARBA" id="ARBA00022840"/>
    </source>
</evidence>
<evidence type="ECO:0000256" key="6">
    <source>
        <dbReference type="ARBA" id="ARBA00022932"/>
    </source>
</evidence>
<dbReference type="EMBL" id="AEDQ01000016">
    <property type="protein sequence ID" value="EFL44383.1"/>
    <property type="molecule type" value="Genomic_DNA"/>
</dbReference>
<evidence type="ECO:0000256" key="8">
    <source>
        <dbReference type="RuleBase" id="RU364063"/>
    </source>
</evidence>
<protein>
    <recommendedName>
        <fullName evidence="8">DNA polymerase III subunit gamma/tau</fullName>
        <ecNumber evidence="8">2.7.7.7</ecNumber>
    </recommendedName>
</protein>
<dbReference type="Gene3D" id="1.10.8.60">
    <property type="match status" value="1"/>
</dbReference>
<keyword evidence="5 8" id="KW-0067">ATP-binding</keyword>
<dbReference type="EC" id="2.7.7.7" evidence="8"/>
<feature type="compositionally biased region" description="Pro residues" evidence="9">
    <location>
        <begin position="564"/>
        <end position="596"/>
    </location>
</feature>
<name>A0ABN0B0T8_9ACTN</name>
<keyword evidence="8" id="KW-0235">DNA replication</keyword>
<dbReference type="SUPFAM" id="SSF52540">
    <property type="entry name" value="P-loop containing nucleoside triphosphate hydrolases"/>
    <property type="match status" value="1"/>
</dbReference>
<dbReference type="NCBIfam" id="TIGR02397">
    <property type="entry name" value="dnaX_nterm"/>
    <property type="match status" value="1"/>
</dbReference>
<evidence type="ECO:0000256" key="4">
    <source>
        <dbReference type="ARBA" id="ARBA00022833"/>
    </source>
</evidence>
<evidence type="ECO:0000313" key="11">
    <source>
        <dbReference type="EMBL" id="EFL44383.1"/>
    </source>
</evidence>
<comment type="catalytic activity">
    <reaction evidence="7 8">
        <text>DNA(n) + a 2'-deoxyribonucleoside 5'-triphosphate = DNA(n+1) + diphosphate</text>
        <dbReference type="Rhea" id="RHEA:22508"/>
        <dbReference type="Rhea" id="RHEA-COMP:17339"/>
        <dbReference type="Rhea" id="RHEA-COMP:17340"/>
        <dbReference type="ChEBI" id="CHEBI:33019"/>
        <dbReference type="ChEBI" id="CHEBI:61560"/>
        <dbReference type="ChEBI" id="CHEBI:173112"/>
        <dbReference type="EC" id="2.7.7.7"/>
    </reaction>
</comment>
<keyword evidence="6 8" id="KW-0239">DNA-directed DNA polymerase</keyword>
<evidence type="ECO:0000256" key="2">
    <source>
        <dbReference type="ARBA" id="ARBA00022723"/>
    </source>
</evidence>
<feature type="region of interest" description="Disordered" evidence="9">
    <location>
        <begin position="560"/>
        <end position="643"/>
    </location>
</feature>
<dbReference type="InterPro" id="IPR027417">
    <property type="entry name" value="P-loop_NTPase"/>
</dbReference>
<accession>A0ABN0B0T8</accession>
<evidence type="ECO:0000256" key="7">
    <source>
        <dbReference type="ARBA" id="ARBA00049244"/>
    </source>
</evidence>
<dbReference type="InterPro" id="IPR045085">
    <property type="entry name" value="HLD_clamp_pol_III_gamma_tau"/>
</dbReference>
<keyword evidence="4" id="KW-0862">Zinc</keyword>
<comment type="similarity">
    <text evidence="1 8">Belongs to the DnaX/STICHEL family.</text>
</comment>
<dbReference type="Pfam" id="PF13177">
    <property type="entry name" value="DNA_pol3_delta2"/>
    <property type="match status" value="1"/>
</dbReference>
<keyword evidence="2" id="KW-0479">Metal-binding</keyword>
<dbReference type="PANTHER" id="PTHR11669">
    <property type="entry name" value="REPLICATION FACTOR C / DNA POLYMERASE III GAMMA-TAU SUBUNIT"/>
    <property type="match status" value="1"/>
</dbReference>
<keyword evidence="8 11" id="KW-0808">Transferase</keyword>
<evidence type="ECO:0000256" key="1">
    <source>
        <dbReference type="ARBA" id="ARBA00006360"/>
    </source>
</evidence>
<keyword evidence="3 8" id="KW-0547">Nucleotide-binding</keyword>
<comment type="function">
    <text evidence="8">DNA polymerase III is a complex, multichain enzyme responsible for most of the replicative synthesis in bacteria. This DNA polymerase also exhibits 3' to 5' exonuclease activity.</text>
</comment>
<dbReference type="SMART" id="SM00382">
    <property type="entry name" value="AAA"/>
    <property type="match status" value="1"/>
</dbReference>